<feature type="region of interest" description="Disordered" evidence="1">
    <location>
        <begin position="1"/>
        <end position="32"/>
    </location>
</feature>
<gene>
    <name evidence="2" type="ORF">GDO81_004744</name>
</gene>
<dbReference type="AlphaFoldDB" id="A0AAV7CI41"/>
<reference evidence="2" key="1">
    <citation type="thesis" date="2020" institute="ProQuest LLC" country="789 East Eisenhower Parkway, Ann Arbor, MI, USA">
        <title>Comparative Genomics and Chromosome Evolution.</title>
        <authorList>
            <person name="Mudd A.B."/>
        </authorList>
    </citation>
    <scope>NUCLEOTIDE SEQUENCE</scope>
    <source>
        <strain evidence="2">237g6f4</strain>
        <tissue evidence="2">Blood</tissue>
    </source>
</reference>
<keyword evidence="3" id="KW-1185">Reference proteome</keyword>
<organism evidence="2 3">
    <name type="scientific">Engystomops pustulosus</name>
    <name type="common">Tungara frog</name>
    <name type="synonym">Physalaemus pustulosus</name>
    <dbReference type="NCBI Taxonomy" id="76066"/>
    <lineage>
        <taxon>Eukaryota</taxon>
        <taxon>Metazoa</taxon>
        <taxon>Chordata</taxon>
        <taxon>Craniata</taxon>
        <taxon>Vertebrata</taxon>
        <taxon>Euteleostomi</taxon>
        <taxon>Amphibia</taxon>
        <taxon>Batrachia</taxon>
        <taxon>Anura</taxon>
        <taxon>Neobatrachia</taxon>
        <taxon>Hyloidea</taxon>
        <taxon>Leptodactylidae</taxon>
        <taxon>Leiuperinae</taxon>
        <taxon>Engystomops</taxon>
    </lineage>
</organism>
<evidence type="ECO:0000313" key="3">
    <source>
        <dbReference type="Proteomes" id="UP000824782"/>
    </source>
</evidence>
<comment type="caution">
    <text evidence="2">The sequence shown here is derived from an EMBL/GenBank/DDBJ whole genome shotgun (WGS) entry which is preliminary data.</text>
</comment>
<evidence type="ECO:0000256" key="1">
    <source>
        <dbReference type="SAM" id="MobiDB-lite"/>
    </source>
</evidence>
<accession>A0AAV7CI41</accession>
<protein>
    <submittedName>
        <fullName evidence="2">Uncharacterized protein</fullName>
    </submittedName>
</protein>
<name>A0AAV7CI41_ENGPU</name>
<dbReference type="EMBL" id="WNYA01000002">
    <property type="protein sequence ID" value="KAG8584727.1"/>
    <property type="molecule type" value="Genomic_DNA"/>
</dbReference>
<proteinExistence type="predicted"/>
<evidence type="ECO:0000313" key="2">
    <source>
        <dbReference type="EMBL" id="KAG8584727.1"/>
    </source>
</evidence>
<feature type="compositionally biased region" description="Pro residues" evidence="1">
    <location>
        <begin position="1"/>
        <end position="21"/>
    </location>
</feature>
<sequence>MYPQLHDPPTPSQPKTTPYPYPSKDGRQQVTANHHWCPPADVIHHFSSGANKLRHPGIVTSTIAASLASYHTALMIMSYHANSG</sequence>
<dbReference type="Proteomes" id="UP000824782">
    <property type="component" value="Unassembled WGS sequence"/>
</dbReference>